<dbReference type="AlphaFoldDB" id="A0A3M7Q6Z9"/>
<protein>
    <submittedName>
        <fullName evidence="3">Uncharacterized protein</fullName>
    </submittedName>
</protein>
<keyword evidence="1" id="KW-0812">Transmembrane</keyword>
<keyword evidence="1" id="KW-1133">Transmembrane helix</keyword>
<feature type="chain" id="PRO_5018175677" evidence="2">
    <location>
        <begin position="18"/>
        <end position="510"/>
    </location>
</feature>
<sequence>MFLFIFSLLFFENKAYRAKDNKFNMSSMLDSKQRCQQILQFTEGYRIYYPLSIFTAQIFFSNYDKNSQILLDCFTKEIAIIVMTFIPRRPIFLDNDLKMNLSSYLSSNIQINFLFYKGIVFDLGSFEFFSQNKILVYATFFYSNFGFEYAHNKICSYSQNIIFPKVKYLSYSITTRYARHTCPMMFYKCDIIELDLSGLSDTIIKNNHLSFYQMSHDLDSRIEQVNLKVYQSILNRNILDANIFGRMEKLSIYGKLMSIDKNTFKNLSKIKFINFFIDNIDMFLFESFEWLDTINSNFNISEVGIYLENYDYPQADLCLFKNFPPNRKFLFDFYGINCSCTILWLYKIYYYQDGLEILNKTGKCDNLSWLNSTCKLDFVFCPQQLKNTKKYQLTIIDIFYLSEYLNFFSFIFFPFFSLIGLITNLINMIILLSLKFSSDQILVKFMLLNSMLNLVYCLIYFFHLANSCVGLNGIVCPYYSRWISVQLYEIYVVDFLGGMLKTLSNILNCP</sequence>
<dbReference type="OrthoDB" id="10204163at2759"/>
<comment type="caution">
    <text evidence="3">The sequence shown here is derived from an EMBL/GenBank/DDBJ whole genome shotgun (WGS) entry which is preliminary data.</text>
</comment>
<dbReference type="EMBL" id="REGN01007308">
    <property type="protein sequence ID" value="RNA06695.1"/>
    <property type="molecule type" value="Genomic_DNA"/>
</dbReference>
<evidence type="ECO:0000256" key="1">
    <source>
        <dbReference type="SAM" id="Phobius"/>
    </source>
</evidence>
<gene>
    <name evidence="3" type="ORF">BpHYR1_012675</name>
</gene>
<reference evidence="3 4" key="1">
    <citation type="journal article" date="2018" name="Sci. Rep.">
        <title>Genomic signatures of local adaptation to the degree of environmental predictability in rotifers.</title>
        <authorList>
            <person name="Franch-Gras L."/>
            <person name="Hahn C."/>
            <person name="Garcia-Roger E.M."/>
            <person name="Carmona M.J."/>
            <person name="Serra M."/>
            <person name="Gomez A."/>
        </authorList>
    </citation>
    <scope>NUCLEOTIDE SEQUENCE [LARGE SCALE GENOMIC DNA]</scope>
    <source>
        <strain evidence="3">HYR1</strain>
    </source>
</reference>
<evidence type="ECO:0000256" key="2">
    <source>
        <dbReference type="SAM" id="SignalP"/>
    </source>
</evidence>
<name>A0A3M7Q6Z9_BRAPC</name>
<accession>A0A3M7Q6Z9</accession>
<evidence type="ECO:0000313" key="3">
    <source>
        <dbReference type="EMBL" id="RNA06695.1"/>
    </source>
</evidence>
<feature type="signal peptide" evidence="2">
    <location>
        <begin position="1"/>
        <end position="17"/>
    </location>
</feature>
<proteinExistence type="predicted"/>
<feature type="transmembrane region" description="Helical" evidence="1">
    <location>
        <begin position="407"/>
        <end position="434"/>
    </location>
</feature>
<organism evidence="3 4">
    <name type="scientific">Brachionus plicatilis</name>
    <name type="common">Marine rotifer</name>
    <name type="synonym">Brachionus muelleri</name>
    <dbReference type="NCBI Taxonomy" id="10195"/>
    <lineage>
        <taxon>Eukaryota</taxon>
        <taxon>Metazoa</taxon>
        <taxon>Spiralia</taxon>
        <taxon>Gnathifera</taxon>
        <taxon>Rotifera</taxon>
        <taxon>Eurotatoria</taxon>
        <taxon>Monogononta</taxon>
        <taxon>Pseudotrocha</taxon>
        <taxon>Ploima</taxon>
        <taxon>Brachionidae</taxon>
        <taxon>Brachionus</taxon>
    </lineage>
</organism>
<keyword evidence="1" id="KW-0472">Membrane</keyword>
<keyword evidence="4" id="KW-1185">Reference proteome</keyword>
<evidence type="ECO:0000313" key="4">
    <source>
        <dbReference type="Proteomes" id="UP000276133"/>
    </source>
</evidence>
<dbReference type="Proteomes" id="UP000276133">
    <property type="component" value="Unassembled WGS sequence"/>
</dbReference>
<keyword evidence="2" id="KW-0732">Signal</keyword>